<feature type="transmembrane region" description="Helical" evidence="1">
    <location>
        <begin position="376"/>
        <end position="397"/>
    </location>
</feature>
<keyword evidence="3" id="KW-1185">Reference proteome</keyword>
<keyword evidence="1" id="KW-1133">Transmembrane helix</keyword>
<evidence type="ECO:0000313" key="2">
    <source>
        <dbReference type="EMBL" id="NHN27675.1"/>
    </source>
</evidence>
<evidence type="ECO:0000256" key="1">
    <source>
        <dbReference type="SAM" id="Phobius"/>
    </source>
</evidence>
<name>A0ABX0J168_9FLAO</name>
<keyword evidence="1" id="KW-0472">Membrane</keyword>
<reference evidence="2" key="1">
    <citation type="submission" date="2019-05" db="EMBL/GenBank/DDBJ databases">
        <authorList>
            <person name="Lianzixin W."/>
        </authorList>
    </citation>
    <scope>NUCLEOTIDE SEQUENCE</scope>
    <source>
        <strain evidence="2">EC11</strain>
    </source>
</reference>
<dbReference type="RefSeq" id="WP_140964186.1">
    <property type="nucleotide sequence ID" value="NZ_VEVQ02000016.1"/>
</dbReference>
<proteinExistence type="predicted"/>
<reference evidence="2" key="2">
    <citation type="submission" date="2020-02" db="EMBL/GenBank/DDBJ databases">
        <title>Flavobacterium profundi sp. nov., isolated from a deep-sea seamount.</title>
        <authorList>
            <person name="Zhang D.-C."/>
        </authorList>
    </citation>
    <scope>NUCLEOTIDE SEQUENCE</scope>
    <source>
        <strain evidence="2">EC11</strain>
    </source>
</reference>
<sequence>MKQFSSLILVFISFLGFAQNYKGEIRNIKEEGLHQIQLSPEVRAAANENLDFLRLFDVNKKEVPYVISNFKGESTRYNAFQIISKNSIKDSITSIIIENETGKKINQFNLNIGNTALTKRYSISGTNDTIAWFGLVANETLSDLVAKNGTALEKTIYFPVNDYKFLRIDFNDKNSLPINVQAIGLYENQFLPEEPIEVKVFTYKIIEDKVRKVTQIVFSADKKYQIDVISFSISTELYAREARITRREEIKNKKRVTIRDGILSSFLLSSKMNSKIIVDNLNEKEFTIEIENKDNQPLAIKNIQLFQRPITIISKLKTNEKYEIVIDSTFSKPSYDLANFVQSFSIGMPKGTITNFQKVEKAEIKSTEKSFWQTQLFMWICIVLGGGVVAYFAFGLLKDMKNE</sequence>
<comment type="caution">
    <text evidence="2">The sequence shown here is derived from an EMBL/GenBank/DDBJ whole genome shotgun (WGS) entry which is preliminary data.</text>
</comment>
<keyword evidence="1" id="KW-0812">Transmembrane</keyword>
<evidence type="ECO:0000313" key="3">
    <source>
        <dbReference type="Proteomes" id="UP000817854"/>
    </source>
</evidence>
<evidence type="ECO:0008006" key="4">
    <source>
        <dbReference type="Google" id="ProtNLM"/>
    </source>
</evidence>
<accession>A0ABX0J168</accession>
<dbReference type="EMBL" id="VEVQ02000016">
    <property type="protein sequence ID" value="NHN27675.1"/>
    <property type="molecule type" value="Genomic_DNA"/>
</dbReference>
<gene>
    <name evidence="2" type="ORF">FIA58_018495</name>
</gene>
<organism evidence="2 3">
    <name type="scientific">Flavobacterium jejuense</name>
    <dbReference type="NCBI Taxonomy" id="1544455"/>
    <lineage>
        <taxon>Bacteria</taxon>
        <taxon>Pseudomonadati</taxon>
        <taxon>Bacteroidota</taxon>
        <taxon>Flavobacteriia</taxon>
        <taxon>Flavobacteriales</taxon>
        <taxon>Flavobacteriaceae</taxon>
        <taxon>Flavobacterium</taxon>
    </lineage>
</organism>
<protein>
    <recommendedName>
        <fullName evidence="4">DUF3999 family protein</fullName>
    </recommendedName>
</protein>
<dbReference type="Proteomes" id="UP000817854">
    <property type="component" value="Unassembled WGS sequence"/>
</dbReference>